<accession>A0A508AVX3</accession>
<sequence length="917" mass="100218">MSPSEDRLNAETHARIFRDSILPKSEFNVALSHNRPRAVILGGQPGAGKGGLTSAATAELQGDVVTIDPDGLRKYHPSLEEFRNARPYNWSGLTHPDASAWADELLDASVAGKKNLIFDTTLSNGQWATEDLIPKLLAQGYDVEVCVVASPKLESELGVDQRFSRSLDNRGYGRYVPAGAREAIYDKLPGSLDMIHERTDVPIRLFNREGVELYDSRADTRLPGSVLEEAREARLHDPKLTRELSRGWQGQVRWHDDLPEALARNEKVAPDTAQRLLAERADDHIVEGVARDSELARHIDHTVRVRPARVHAGSALGIVGAAATAYDIADTAHDVSRLRAQGNDTAAAARIERFAVQNVGGWGGAAAGVAGGALAGVETGPGLLVTGAIGGVIGAVAGDKVGDWLAERKVNRQEDSQGRTWTFDPEQPERGWTHQARTIDTEAMRFQTSDAIRYKTETLTADPALSERLNFQASSTSIELALGAPPRSHDPYSLPAGEQDARSAREAPWTRDPDTWQWSREVSRVVDYRHNSEVYEKQTVQASPQRAAELEQQSQERIARNAGQTPAVMAARFMDAYESRGWAQYGPPPEVVADALRHPGRIVGSDGDIYERSAQGQWTHNGLLWDSEAKGNLRDELETTYRRQQADERIPTLEPVRVIAPPTTSRASMPAPGLQLPDSLKDPAHPGHGSFLQARDAVHRMEFANKIPAGPHSEQLAAAVATRAETEGLRLGCIQLRQGGGDQLDIIERGAYDAPERHVALDTRQALGRSVEAHSHDWSAARSPHYVSQEPAAERTAEHMQVLEQLSGNDRALFDRIRDRVPAHIGDDRVLQAMTEARDTAGVDRPERLGAVEIRGDQLSVVSNSAAGFRATVDLAGPALSMQESLDRNNGPSQQLAQQQTLEAQQREQQAAAMQMG</sequence>
<feature type="compositionally biased region" description="Low complexity" evidence="1">
    <location>
        <begin position="894"/>
        <end position="917"/>
    </location>
</feature>
<organism evidence="4 5">
    <name type="scientific">Marilutibacter maris</name>
    <dbReference type="NCBI Taxonomy" id="1605891"/>
    <lineage>
        <taxon>Bacteria</taxon>
        <taxon>Pseudomonadati</taxon>
        <taxon>Pseudomonadota</taxon>
        <taxon>Gammaproteobacteria</taxon>
        <taxon>Lysobacterales</taxon>
        <taxon>Lysobacteraceae</taxon>
        <taxon>Marilutibacter</taxon>
    </lineage>
</organism>
<feature type="compositionally biased region" description="Polar residues" evidence="1">
    <location>
        <begin position="884"/>
        <end position="893"/>
    </location>
</feature>
<evidence type="ECO:0000259" key="3">
    <source>
        <dbReference type="Pfam" id="PF20410"/>
    </source>
</evidence>
<dbReference type="RefSeq" id="WP_141481750.1">
    <property type="nucleotide sequence ID" value="NZ_VICD02000086.1"/>
</dbReference>
<comment type="caution">
    <text evidence="4">The sequence shown here is derived from an EMBL/GenBank/DDBJ whole genome shotgun (WGS) entry which is preliminary data.</text>
</comment>
<dbReference type="Pfam" id="PF20410">
    <property type="entry name" value="X-Tfes_XVIPCD"/>
    <property type="match status" value="1"/>
</dbReference>
<dbReference type="AlphaFoldDB" id="A0A508AVX3"/>
<gene>
    <name evidence="4" type="ORF">FKV24_006165</name>
</gene>
<evidence type="ECO:0000259" key="2">
    <source>
        <dbReference type="Pfam" id="PF06414"/>
    </source>
</evidence>
<protein>
    <submittedName>
        <fullName evidence="4">Uncharacterized protein</fullName>
    </submittedName>
</protein>
<dbReference type="InterPro" id="IPR046519">
    <property type="entry name" value="X-Tfes_XVIPCD"/>
</dbReference>
<dbReference type="EMBL" id="VICD02000086">
    <property type="protein sequence ID" value="KAB8193919.1"/>
    <property type="molecule type" value="Genomic_DNA"/>
</dbReference>
<dbReference type="GO" id="GO:0016301">
    <property type="term" value="F:kinase activity"/>
    <property type="evidence" value="ECO:0007669"/>
    <property type="project" value="InterPro"/>
</dbReference>
<dbReference type="InterPro" id="IPR010488">
    <property type="entry name" value="Zeta_toxin_domain"/>
</dbReference>
<dbReference type="Proteomes" id="UP000320431">
    <property type="component" value="Unassembled WGS sequence"/>
</dbReference>
<feature type="region of interest" description="Disordered" evidence="1">
    <location>
        <begin position="884"/>
        <end position="917"/>
    </location>
</feature>
<proteinExistence type="predicted"/>
<feature type="domain" description="Zeta toxin" evidence="2">
    <location>
        <begin position="32"/>
        <end position="218"/>
    </location>
</feature>
<feature type="domain" description="X-Tfes XVIPCD" evidence="3">
    <location>
        <begin position="681"/>
        <end position="779"/>
    </location>
</feature>
<evidence type="ECO:0000313" key="5">
    <source>
        <dbReference type="Proteomes" id="UP000320431"/>
    </source>
</evidence>
<dbReference type="InterPro" id="IPR027417">
    <property type="entry name" value="P-loop_NTPase"/>
</dbReference>
<dbReference type="Pfam" id="PF06414">
    <property type="entry name" value="Zeta_toxin"/>
    <property type="match status" value="1"/>
</dbReference>
<dbReference type="Gene3D" id="3.40.50.300">
    <property type="entry name" value="P-loop containing nucleotide triphosphate hydrolases"/>
    <property type="match status" value="1"/>
</dbReference>
<evidence type="ECO:0000256" key="1">
    <source>
        <dbReference type="SAM" id="MobiDB-lite"/>
    </source>
</evidence>
<reference evidence="4 5" key="1">
    <citation type="submission" date="2019-10" db="EMBL/GenBank/DDBJ databases">
        <title>Lysobacter alkalisoli sp. nov., isolated from saline-alkaline soil.</title>
        <authorList>
            <person name="Sun J.-Q."/>
        </authorList>
    </citation>
    <scope>NUCLEOTIDE SEQUENCE [LARGE SCALE GENOMIC DNA]</scope>
    <source>
        <strain evidence="4 5">KCTC 42381</strain>
    </source>
</reference>
<feature type="compositionally biased region" description="Basic and acidic residues" evidence="1">
    <location>
        <begin position="499"/>
        <end position="508"/>
    </location>
</feature>
<dbReference type="GO" id="GO:0005524">
    <property type="term" value="F:ATP binding"/>
    <property type="evidence" value="ECO:0007669"/>
    <property type="project" value="InterPro"/>
</dbReference>
<feature type="region of interest" description="Disordered" evidence="1">
    <location>
        <begin position="482"/>
        <end position="508"/>
    </location>
</feature>
<dbReference type="SUPFAM" id="SSF52540">
    <property type="entry name" value="P-loop containing nucleoside triphosphate hydrolases"/>
    <property type="match status" value="1"/>
</dbReference>
<evidence type="ECO:0000313" key="4">
    <source>
        <dbReference type="EMBL" id="KAB8193919.1"/>
    </source>
</evidence>
<name>A0A508AVX3_9GAMM</name>